<protein>
    <recommendedName>
        <fullName evidence="5">procollagen-proline 4-dioxygenase</fullName>
        <ecNumber evidence="5">1.14.11.2</ecNumber>
    </recommendedName>
</protein>
<evidence type="ECO:0000313" key="16">
    <source>
        <dbReference type="Proteomes" id="UP000694888"/>
    </source>
</evidence>
<dbReference type="PANTHER" id="PTHR10869">
    <property type="entry name" value="PROLYL 4-HYDROXYLASE ALPHA SUBUNIT"/>
    <property type="match status" value="1"/>
</dbReference>
<organism evidence="16 17">
    <name type="scientific">Aplysia californica</name>
    <name type="common">California sea hare</name>
    <dbReference type="NCBI Taxonomy" id="6500"/>
    <lineage>
        <taxon>Eukaryota</taxon>
        <taxon>Metazoa</taxon>
        <taxon>Spiralia</taxon>
        <taxon>Lophotrochozoa</taxon>
        <taxon>Mollusca</taxon>
        <taxon>Gastropoda</taxon>
        <taxon>Heterobranchia</taxon>
        <taxon>Euthyneura</taxon>
        <taxon>Tectipleura</taxon>
        <taxon>Aplysiida</taxon>
        <taxon>Aplysioidea</taxon>
        <taxon>Aplysiidae</taxon>
        <taxon>Aplysia</taxon>
    </lineage>
</organism>
<feature type="signal peptide" evidence="14">
    <location>
        <begin position="1"/>
        <end position="27"/>
    </location>
</feature>
<keyword evidence="6" id="KW-0479">Metal-binding</keyword>
<dbReference type="InterPro" id="IPR011990">
    <property type="entry name" value="TPR-like_helical_dom_sf"/>
</dbReference>
<keyword evidence="7" id="KW-0256">Endoplasmic reticulum</keyword>
<feature type="domain" description="Fe2OG dioxygenase" evidence="15">
    <location>
        <begin position="512"/>
        <end position="620"/>
    </location>
</feature>
<evidence type="ECO:0000256" key="1">
    <source>
        <dbReference type="ARBA" id="ARBA00001961"/>
    </source>
</evidence>
<dbReference type="Pfam" id="PF08336">
    <property type="entry name" value="P4Ha_N"/>
    <property type="match status" value="1"/>
</dbReference>
<evidence type="ECO:0000256" key="6">
    <source>
        <dbReference type="ARBA" id="ARBA00022723"/>
    </source>
</evidence>
<dbReference type="SUPFAM" id="SSF48452">
    <property type="entry name" value="TPR-like"/>
    <property type="match status" value="1"/>
</dbReference>
<dbReference type="Gene3D" id="6.10.140.1460">
    <property type="match status" value="1"/>
</dbReference>
<comment type="cofactor">
    <cofactor evidence="1">
        <name>L-ascorbate</name>
        <dbReference type="ChEBI" id="CHEBI:38290"/>
    </cofactor>
</comment>
<feature type="compositionally biased region" description="Acidic residues" evidence="13">
    <location>
        <begin position="231"/>
        <end position="241"/>
    </location>
</feature>
<evidence type="ECO:0000256" key="2">
    <source>
        <dbReference type="ARBA" id="ARBA00002035"/>
    </source>
</evidence>
<dbReference type="InterPro" id="IPR005123">
    <property type="entry name" value="Oxoglu/Fe-dep_dioxygenase_dom"/>
</dbReference>
<keyword evidence="14" id="KW-0732">Signal</keyword>
<evidence type="ECO:0000256" key="11">
    <source>
        <dbReference type="ARBA" id="ARBA00023004"/>
    </source>
</evidence>
<evidence type="ECO:0000256" key="4">
    <source>
        <dbReference type="ARBA" id="ARBA00006511"/>
    </source>
</evidence>
<evidence type="ECO:0000259" key="15">
    <source>
        <dbReference type="PROSITE" id="PS51471"/>
    </source>
</evidence>
<evidence type="ECO:0000256" key="10">
    <source>
        <dbReference type="ARBA" id="ARBA00023002"/>
    </source>
</evidence>
<feature type="chain" id="PRO_5045632521" description="procollagen-proline 4-dioxygenase" evidence="14">
    <location>
        <begin position="28"/>
        <end position="635"/>
    </location>
</feature>
<comment type="subcellular location">
    <subcellularLocation>
        <location evidence="3">Endoplasmic reticulum lumen</location>
    </subcellularLocation>
</comment>
<evidence type="ECO:0000256" key="8">
    <source>
        <dbReference type="ARBA" id="ARBA00022896"/>
    </source>
</evidence>
<evidence type="ECO:0000256" key="14">
    <source>
        <dbReference type="SAM" id="SignalP"/>
    </source>
</evidence>
<dbReference type="GeneID" id="101848359"/>
<keyword evidence="9" id="KW-0223">Dioxygenase</keyword>
<accession>A0ABM1A1M6</accession>
<evidence type="ECO:0000256" key="12">
    <source>
        <dbReference type="ARBA" id="ARBA00023180"/>
    </source>
</evidence>
<keyword evidence="8" id="KW-0847">Vitamin C</keyword>
<keyword evidence="16" id="KW-1185">Reference proteome</keyword>
<dbReference type="EC" id="1.14.11.2" evidence="5"/>
<dbReference type="InterPro" id="IPR059068">
    <property type="entry name" value="TPR_P4H"/>
</dbReference>
<comment type="similarity">
    <text evidence="4">Belongs to the P4HA family.</text>
</comment>
<dbReference type="Gene3D" id="2.60.120.620">
    <property type="entry name" value="q2cbj1_9rhob like domain"/>
    <property type="match status" value="1"/>
</dbReference>
<dbReference type="Proteomes" id="UP000694888">
    <property type="component" value="Unplaced"/>
</dbReference>
<dbReference type="RefSeq" id="XP_012939002.1">
    <property type="nucleotide sequence ID" value="XM_013083548.2"/>
</dbReference>
<dbReference type="InterPro" id="IPR013547">
    <property type="entry name" value="P4H_N"/>
</dbReference>
<dbReference type="InterPro" id="IPR044862">
    <property type="entry name" value="Pro_4_hyd_alph_FE2OG_OXY"/>
</dbReference>
<feature type="compositionally biased region" description="Acidic residues" evidence="13">
    <location>
        <begin position="213"/>
        <end position="222"/>
    </location>
</feature>
<dbReference type="PROSITE" id="PS51471">
    <property type="entry name" value="FE2OG_OXY"/>
    <property type="match status" value="1"/>
</dbReference>
<keyword evidence="11" id="KW-0408">Iron</keyword>
<dbReference type="Gene3D" id="1.25.40.10">
    <property type="entry name" value="Tetratricopeptide repeat domain"/>
    <property type="match status" value="2"/>
</dbReference>
<dbReference type="InterPro" id="IPR006620">
    <property type="entry name" value="Pro_4_hyd_alph"/>
</dbReference>
<keyword evidence="12" id="KW-0325">Glycoprotein</keyword>
<gene>
    <name evidence="17" type="primary">LOC101848359</name>
</gene>
<evidence type="ECO:0000256" key="13">
    <source>
        <dbReference type="SAM" id="MobiDB-lite"/>
    </source>
</evidence>
<evidence type="ECO:0000313" key="17">
    <source>
        <dbReference type="RefSeq" id="XP_012939002.1"/>
    </source>
</evidence>
<comment type="function">
    <text evidence="2">Catalyzes the post-translational formation of 4-hydroxyproline in -Xaa-Pro-Gly- sequences in collagens and other proteins.</text>
</comment>
<sequence>MKTVITMHFSIKCVVVLLTQFVSVLRGELFTSNAHLQTALYAEKDIASLLNSYVEQEQMRLDKIKKLADDYDTHSNTALENIDSYLGNPVNAFLLIKRFTLDWDRDVLPVVSNNSWDSMFREIEQARTDLPSYEDLKGAASALMRLQDTYLLDTSKVAHGNLGGVKSPELTAEDCFELGRICYNEGDFYHTKLWMQQALVEREVQDEKMKQEEEAEAEEEDLVPGGKIMGEEEDMEDMEDDNSLKKKRGRAEMIDFLAFAHYKSSWMCLLSECPPAECFLLGRLSYVDQDFYHSSLWMQAALEKEGEEKLKTVKRMDALDYLSYSKGVLGDVTQALELTNELLKIDPNHERAVNNKRYFEVMLRDPKRKVPDQERPGYQLNRDEYRNSKEFLTYEALCRDEITTRPKHRLTCQYRTINHPILLLQPAKEETVHFDPWVVVYHDVVSDQEIRQIKQLATPRLNRATVQNAKTGALETASYRISKSAWLKGEDHPVVEKLNQRMQAITGLDMDTAEELQIANYGLGGHYEPHFDFARKEEKDAFKSLGTGNRIATFLNYMSDVEAGGATVFPYIGLKLFPKKGNAAFWYNLYKNGDGIYNTRHAACPVLVGTKWVANKWIHERGQEFRRPCATGEDE</sequence>
<evidence type="ECO:0000256" key="5">
    <source>
        <dbReference type="ARBA" id="ARBA00012269"/>
    </source>
</evidence>
<keyword evidence="10" id="KW-0560">Oxidoreductase</keyword>
<dbReference type="Pfam" id="PF23558">
    <property type="entry name" value="TPR_P4H"/>
    <property type="match status" value="2"/>
</dbReference>
<name>A0ABM1A1M6_APLCA</name>
<evidence type="ECO:0000256" key="3">
    <source>
        <dbReference type="ARBA" id="ARBA00004319"/>
    </source>
</evidence>
<evidence type="ECO:0000256" key="9">
    <source>
        <dbReference type="ARBA" id="ARBA00022964"/>
    </source>
</evidence>
<dbReference type="PANTHER" id="PTHR10869:SF244">
    <property type="entry name" value="PROLYL 4-HYDROXYLASE SUBUNIT ALPHA-2"/>
    <property type="match status" value="1"/>
</dbReference>
<proteinExistence type="inferred from homology"/>
<dbReference type="InterPro" id="IPR045054">
    <property type="entry name" value="P4HA-like"/>
</dbReference>
<dbReference type="SMART" id="SM00702">
    <property type="entry name" value="P4Hc"/>
    <property type="match status" value="1"/>
</dbReference>
<feature type="region of interest" description="Disordered" evidence="13">
    <location>
        <begin position="208"/>
        <end position="244"/>
    </location>
</feature>
<reference evidence="17" key="1">
    <citation type="submission" date="2025-08" db="UniProtKB">
        <authorList>
            <consortium name="RefSeq"/>
        </authorList>
    </citation>
    <scope>IDENTIFICATION</scope>
</reference>
<dbReference type="Pfam" id="PF13640">
    <property type="entry name" value="2OG-FeII_Oxy_3"/>
    <property type="match status" value="1"/>
</dbReference>
<evidence type="ECO:0000256" key="7">
    <source>
        <dbReference type="ARBA" id="ARBA00022824"/>
    </source>
</evidence>